<gene>
    <name evidence="6" type="ORF">DQG23_19850</name>
</gene>
<dbReference type="Proteomes" id="UP000250369">
    <property type="component" value="Unassembled WGS sequence"/>
</dbReference>
<protein>
    <submittedName>
        <fullName evidence="6">DUF1232 domain-containing protein</fullName>
    </submittedName>
</protein>
<keyword evidence="7" id="KW-1185">Reference proteome</keyword>
<evidence type="ECO:0000256" key="1">
    <source>
        <dbReference type="ARBA" id="ARBA00004127"/>
    </source>
</evidence>
<comment type="subcellular location">
    <subcellularLocation>
        <location evidence="1">Endomembrane system</location>
        <topology evidence="1">Multi-pass membrane protein</topology>
    </subcellularLocation>
</comment>
<dbReference type="Pfam" id="PF06803">
    <property type="entry name" value="DUF1232"/>
    <property type="match status" value="1"/>
</dbReference>
<dbReference type="RefSeq" id="WP_113032612.1">
    <property type="nucleotide sequence ID" value="NZ_QMFB01000011.1"/>
</dbReference>
<feature type="domain" description="DUF1232" evidence="5">
    <location>
        <begin position="48"/>
        <end position="84"/>
    </location>
</feature>
<comment type="caution">
    <text evidence="6">The sequence shown here is derived from an EMBL/GenBank/DDBJ whole genome shotgun (WGS) entry which is preliminary data.</text>
</comment>
<accession>A0A329MP54</accession>
<dbReference type="OrthoDB" id="9793277at2"/>
<dbReference type="InterPro" id="IPR010652">
    <property type="entry name" value="DUF1232"/>
</dbReference>
<dbReference type="AlphaFoldDB" id="A0A329MP54"/>
<evidence type="ECO:0000313" key="6">
    <source>
        <dbReference type="EMBL" id="RAV19707.1"/>
    </source>
</evidence>
<keyword evidence="2" id="KW-0812">Transmembrane</keyword>
<keyword evidence="4" id="KW-0472">Membrane</keyword>
<sequence length="148" mass="16288">MSNYESNYSEGSFWEKLKKHAIEAGKKVVYSALLGYYAVQNPGVPLKAKSVIYGALGYLILPIDLVPDLIPVIGYGDDLSALLLALGTVAVYINKDVKRNALNKMEDWFGQFDQRDKDIIDVDAKIIEVEKGIGEAAASSQPYGDKEK</sequence>
<dbReference type="GO" id="GO:0012505">
    <property type="term" value="C:endomembrane system"/>
    <property type="evidence" value="ECO:0007669"/>
    <property type="project" value="UniProtKB-SubCell"/>
</dbReference>
<reference evidence="6 7" key="1">
    <citation type="journal article" date="2009" name="Int. J. Syst. Evol. Microbiol.">
        <title>Paenibacillus contaminans sp. nov., isolated from a contaminated laboratory plate.</title>
        <authorList>
            <person name="Chou J.H."/>
            <person name="Lee J.H."/>
            <person name="Lin M.C."/>
            <person name="Chang P.S."/>
            <person name="Arun A.B."/>
            <person name="Young C.C."/>
            <person name="Chen W.M."/>
        </authorList>
    </citation>
    <scope>NUCLEOTIDE SEQUENCE [LARGE SCALE GENOMIC DNA]</scope>
    <source>
        <strain evidence="6 7">CKOBP-6</strain>
    </source>
</reference>
<evidence type="ECO:0000259" key="5">
    <source>
        <dbReference type="Pfam" id="PF06803"/>
    </source>
</evidence>
<dbReference type="EMBL" id="QMFB01000011">
    <property type="protein sequence ID" value="RAV19707.1"/>
    <property type="molecule type" value="Genomic_DNA"/>
</dbReference>
<evidence type="ECO:0000256" key="3">
    <source>
        <dbReference type="ARBA" id="ARBA00022989"/>
    </source>
</evidence>
<name>A0A329MP54_9BACL</name>
<evidence type="ECO:0000256" key="2">
    <source>
        <dbReference type="ARBA" id="ARBA00022692"/>
    </source>
</evidence>
<evidence type="ECO:0000313" key="7">
    <source>
        <dbReference type="Proteomes" id="UP000250369"/>
    </source>
</evidence>
<proteinExistence type="predicted"/>
<organism evidence="6 7">
    <name type="scientific">Paenibacillus contaminans</name>
    <dbReference type="NCBI Taxonomy" id="450362"/>
    <lineage>
        <taxon>Bacteria</taxon>
        <taxon>Bacillati</taxon>
        <taxon>Bacillota</taxon>
        <taxon>Bacilli</taxon>
        <taxon>Bacillales</taxon>
        <taxon>Paenibacillaceae</taxon>
        <taxon>Paenibacillus</taxon>
    </lineage>
</organism>
<evidence type="ECO:0000256" key="4">
    <source>
        <dbReference type="ARBA" id="ARBA00023136"/>
    </source>
</evidence>
<keyword evidence="3" id="KW-1133">Transmembrane helix</keyword>